<dbReference type="AlphaFoldDB" id="A0A6G0WV81"/>
<dbReference type="VEuPathDB" id="FungiDB:AeMF1_002934"/>
<name>A0A6G0WV81_9STRA</name>
<organism evidence="1 2">
    <name type="scientific">Aphanomyces euteiches</name>
    <dbReference type="NCBI Taxonomy" id="100861"/>
    <lineage>
        <taxon>Eukaryota</taxon>
        <taxon>Sar</taxon>
        <taxon>Stramenopiles</taxon>
        <taxon>Oomycota</taxon>
        <taxon>Saprolegniomycetes</taxon>
        <taxon>Saprolegniales</taxon>
        <taxon>Verrucalvaceae</taxon>
        <taxon>Aphanomyces</taxon>
    </lineage>
</organism>
<sequence>MNCMITASIANNLLKWITLQPIQHFEIANFTWKNFSLLVEIVTALLDNTTIECFKIFGIATSTISFRGHCGCYDSGLHINVYKPDRYGVEDVIVPEGELNQDLSGFIQLFFESLLKPKVKKLRLSGHSMFKNGVIWEMLHPYSQQSHLEELDLRGNNLEVHEGIQLAEGIRSMSSLKKINLDGNGLGYAGMKAIVAAAPDSMDRIYSCLTIGKRDEISPLEQLIIPVG</sequence>
<dbReference type="InterPro" id="IPR032675">
    <property type="entry name" value="LRR_dom_sf"/>
</dbReference>
<proteinExistence type="predicted"/>
<dbReference type="Gene3D" id="3.80.10.10">
    <property type="entry name" value="Ribonuclease Inhibitor"/>
    <property type="match status" value="1"/>
</dbReference>
<dbReference type="InterPro" id="IPR001611">
    <property type="entry name" value="Leu-rich_rpt"/>
</dbReference>
<evidence type="ECO:0000313" key="2">
    <source>
        <dbReference type="Proteomes" id="UP000481153"/>
    </source>
</evidence>
<reference evidence="1 2" key="1">
    <citation type="submission" date="2019-07" db="EMBL/GenBank/DDBJ databases">
        <title>Genomics analysis of Aphanomyces spp. identifies a new class of oomycete effector associated with host adaptation.</title>
        <authorList>
            <person name="Gaulin E."/>
        </authorList>
    </citation>
    <scope>NUCLEOTIDE SEQUENCE [LARGE SCALE GENOMIC DNA]</scope>
    <source>
        <strain evidence="1 2">ATCC 201684</strain>
    </source>
</reference>
<dbReference type="SUPFAM" id="SSF52047">
    <property type="entry name" value="RNI-like"/>
    <property type="match status" value="1"/>
</dbReference>
<gene>
    <name evidence="1" type="ORF">Ae201684_011274</name>
</gene>
<comment type="caution">
    <text evidence="1">The sequence shown here is derived from an EMBL/GenBank/DDBJ whole genome shotgun (WGS) entry which is preliminary data.</text>
</comment>
<dbReference type="SMART" id="SM00368">
    <property type="entry name" value="LRR_RI"/>
    <property type="match status" value="2"/>
</dbReference>
<dbReference type="Proteomes" id="UP000481153">
    <property type="component" value="Unassembled WGS sequence"/>
</dbReference>
<protein>
    <submittedName>
        <fullName evidence="1">Uncharacterized protein</fullName>
    </submittedName>
</protein>
<dbReference type="Pfam" id="PF13516">
    <property type="entry name" value="LRR_6"/>
    <property type="match status" value="2"/>
</dbReference>
<evidence type="ECO:0000313" key="1">
    <source>
        <dbReference type="EMBL" id="KAF0731371.1"/>
    </source>
</evidence>
<keyword evidence="2" id="KW-1185">Reference proteome</keyword>
<dbReference type="EMBL" id="VJMJ01000143">
    <property type="protein sequence ID" value="KAF0731371.1"/>
    <property type="molecule type" value="Genomic_DNA"/>
</dbReference>
<accession>A0A6G0WV81</accession>